<reference evidence="2 3" key="1">
    <citation type="submission" date="2020-09" db="EMBL/GenBank/DDBJ databases">
        <authorList>
            <person name="Ashkenazy H."/>
        </authorList>
    </citation>
    <scope>NUCLEOTIDE SEQUENCE [LARGE SCALE GENOMIC DNA]</scope>
    <source>
        <strain evidence="3">cv. Cdm-0</strain>
    </source>
</reference>
<sequence length="107" mass="11470">MKIVALLLIAFVILLVSFPPHTKANAASSISSKRDGEQCITTPQKSMALGLCFDGIARGMKLPTSCCERMEEQRSCLCDAIKDRGVTLASNVLSSHLESCGIPDPKC</sequence>
<dbReference type="InterPro" id="IPR036312">
    <property type="entry name" value="Bifun_inhib/LTP/seed_sf"/>
</dbReference>
<dbReference type="AlphaFoldDB" id="A0A7G2E4S1"/>
<dbReference type="Gene3D" id="1.10.110.10">
    <property type="entry name" value="Plant lipid-transfer and hydrophobic proteins"/>
    <property type="match status" value="1"/>
</dbReference>
<dbReference type="SUPFAM" id="SSF47699">
    <property type="entry name" value="Bifunctional inhibitor/lipid-transfer protein/seed storage 2S albumin"/>
    <property type="match status" value="1"/>
</dbReference>
<dbReference type="EMBL" id="LR881466">
    <property type="protein sequence ID" value="CAD5316242.1"/>
    <property type="molecule type" value="Genomic_DNA"/>
</dbReference>
<dbReference type="Proteomes" id="UP000516314">
    <property type="component" value="Chromosome 1"/>
</dbReference>
<accession>A0A7G2E4S1</accession>
<protein>
    <submittedName>
        <fullName evidence="2">(thale cress) hypothetical protein</fullName>
    </submittedName>
</protein>
<feature type="signal peptide" evidence="1">
    <location>
        <begin position="1"/>
        <end position="24"/>
    </location>
</feature>
<proteinExistence type="predicted"/>
<keyword evidence="1" id="KW-0732">Signal</keyword>
<evidence type="ECO:0000313" key="2">
    <source>
        <dbReference type="EMBL" id="CAD5316242.1"/>
    </source>
</evidence>
<evidence type="ECO:0000313" key="3">
    <source>
        <dbReference type="Proteomes" id="UP000516314"/>
    </source>
</evidence>
<gene>
    <name evidence="2" type="ORF">AT9943_LOCUS4571</name>
</gene>
<feature type="chain" id="PRO_5029020061" evidence="1">
    <location>
        <begin position="25"/>
        <end position="107"/>
    </location>
</feature>
<name>A0A7G2E4S1_ARATH</name>
<organism evidence="2 3">
    <name type="scientific">Arabidopsis thaliana</name>
    <name type="common">Mouse-ear cress</name>
    <dbReference type="NCBI Taxonomy" id="3702"/>
    <lineage>
        <taxon>Eukaryota</taxon>
        <taxon>Viridiplantae</taxon>
        <taxon>Streptophyta</taxon>
        <taxon>Embryophyta</taxon>
        <taxon>Tracheophyta</taxon>
        <taxon>Spermatophyta</taxon>
        <taxon>Magnoliopsida</taxon>
        <taxon>eudicotyledons</taxon>
        <taxon>Gunneridae</taxon>
        <taxon>Pentapetalae</taxon>
        <taxon>rosids</taxon>
        <taxon>malvids</taxon>
        <taxon>Brassicales</taxon>
        <taxon>Brassicaceae</taxon>
        <taxon>Camelineae</taxon>
        <taxon>Arabidopsis</taxon>
    </lineage>
</organism>
<evidence type="ECO:0000256" key="1">
    <source>
        <dbReference type="SAM" id="SignalP"/>
    </source>
</evidence>